<feature type="transmembrane region" description="Helical" evidence="1">
    <location>
        <begin position="114"/>
        <end position="132"/>
    </location>
</feature>
<dbReference type="eggNOG" id="ENOG5033856">
    <property type="taxonomic scope" value="Bacteria"/>
</dbReference>
<proteinExistence type="predicted"/>
<feature type="transmembrane region" description="Helical" evidence="1">
    <location>
        <begin position="84"/>
        <end position="102"/>
    </location>
</feature>
<dbReference type="RefSeq" id="WP_242403766.1">
    <property type="nucleotide sequence ID" value="NZ_BAVZ01000005.1"/>
</dbReference>
<dbReference type="EMBL" id="BAVZ01000005">
    <property type="protein sequence ID" value="GAF08078.1"/>
    <property type="molecule type" value="Genomic_DNA"/>
</dbReference>
<dbReference type="STRING" id="1236976.JCM16418_2116"/>
<name>W7YK86_9BACL</name>
<keyword evidence="1" id="KW-1133">Transmembrane helix</keyword>
<evidence type="ECO:0000313" key="2">
    <source>
        <dbReference type="EMBL" id="GAF08078.1"/>
    </source>
</evidence>
<feature type="transmembrane region" description="Helical" evidence="1">
    <location>
        <begin position="183"/>
        <end position="203"/>
    </location>
</feature>
<sequence>MNSKAAVNAAVSPHLATITVGKKTLSSYAFIAGLLIYALYSAPFPANPGLTEFMIASLFMLFVNIPTGILVMSGGFTIYQKYGLFPVWIHVGFFLLLWWGLYNGGVVYHWQLSDIVRDLIPCVYIFVPLLLLPAMQRSRLNWQLVFPWVLSAVGVILSIRFFFVVGISPLDIGKMSYFDNFLYLPYDPTVSFAGIFLPIMAVHTWKSTSFFRWMGSLLMITGGFLCLGSLMAVAQRAPLGMAVFSFFIYFMLSSRKSLKKMILFLIILITISVLAKDQIVDSYDLLVAKQENYGANGKTNEMRAVLNETSDSVYSLLFGIGWGGLFFDPTYQSEVSFTHSAVTFFLLKGGVLGVLIFLYYLSWITYKLLQNMKMKQLPYLLSAIVPLTIGLVFQPSFKTLTYGMMITFLCLLFSKSQEGI</sequence>
<feature type="transmembrane region" description="Helical" evidence="1">
    <location>
        <begin position="25"/>
        <end position="42"/>
    </location>
</feature>
<keyword evidence="3" id="KW-1185">Reference proteome</keyword>
<accession>W7YK86</accession>
<comment type="caution">
    <text evidence="2">The sequence shown here is derived from an EMBL/GenBank/DDBJ whole genome shotgun (WGS) entry which is preliminary data.</text>
</comment>
<evidence type="ECO:0000313" key="3">
    <source>
        <dbReference type="Proteomes" id="UP000019364"/>
    </source>
</evidence>
<gene>
    <name evidence="2" type="ORF">JCM16418_2116</name>
</gene>
<feature type="transmembrane region" description="Helical" evidence="1">
    <location>
        <begin position="144"/>
        <end position="163"/>
    </location>
</feature>
<keyword evidence="1" id="KW-0812">Transmembrane</keyword>
<feature type="transmembrane region" description="Helical" evidence="1">
    <location>
        <begin position="341"/>
        <end position="364"/>
    </location>
</feature>
<dbReference type="Proteomes" id="UP000019364">
    <property type="component" value="Unassembled WGS sequence"/>
</dbReference>
<dbReference type="AlphaFoldDB" id="W7YK86"/>
<protein>
    <submittedName>
        <fullName evidence="2">Uncharacterized protein</fullName>
    </submittedName>
</protein>
<feature type="transmembrane region" description="Helical" evidence="1">
    <location>
        <begin position="210"/>
        <end position="231"/>
    </location>
</feature>
<feature type="transmembrane region" description="Helical" evidence="1">
    <location>
        <begin position="261"/>
        <end position="279"/>
    </location>
</feature>
<keyword evidence="1" id="KW-0472">Membrane</keyword>
<feature type="transmembrane region" description="Helical" evidence="1">
    <location>
        <begin position="237"/>
        <end position="254"/>
    </location>
</feature>
<feature type="transmembrane region" description="Helical" evidence="1">
    <location>
        <begin position="376"/>
        <end position="393"/>
    </location>
</feature>
<evidence type="ECO:0000256" key="1">
    <source>
        <dbReference type="SAM" id="Phobius"/>
    </source>
</evidence>
<reference evidence="2 3" key="1">
    <citation type="journal article" date="2014" name="Genome Announc.">
        <title>Draft Genome Sequence of Paenibacillus pini JCM 16418T, Isolated from the Rhizosphere of Pine Tree.</title>
        <authorList>
            <person name="Yuki M."/>
            <person name="Oshima K."/>
            <person name="Suda W."/>
            <person name="Oshida Y."/>
            <person name="Kitamura K."/>
            <person name="Iida Y."/>
            <person name="Hattori M."/>
            <person name="Ohkuma M."/>
        </authorList>
    </citation>
    <scope>NUCLEOTIDE SEQUENCE [LARGE SCALE GENOMIC DNA]</scope>
    <source>
        <strain evidence="2 3">JCM 16418</strain>
    </source>
</reference>
<organism evidence="2 3">
    <name type="scientific">Paenibacillus pini JCM 16418</name>
    <dbReference type="NCBI Taxonomy" id="1236976"/>
    <lineage>
        <taxon>Bacteria</taxon>
        <taxon>Bacillati</taxon>
        <taxon>Bacillota</taxon>
        <taxon>Bacilli</taxon>
        <taxon>Bacillales</taxon>
        <taxon>Paenibacillaceae</taxon>
        <taxon>Paenibacillus</taxon>
    </lineage>
</organism>
<feature type="transmembrane region" description="Helical" evidence="1">
    <location>
        <begin position="54"/>
        <end position="72"/>
    </location>
</feature>